<dbReference type="GO" id="GO:0042721">
    <property type="term" value="C:TIM22 mitochondrial import inner membrane insertion complex"/>
    <property type="evidence" value="ECO:0007669"/>
    <property type="project" value="InterPro"/>
</dbReference>
<evidence type="ECO:0000256" key="4">
    <source>
        <dbReference type="ARBA" id="ARBA00023136"/>
    </source>
</evidence>
<comment type="subcellular location">
    <subcellularLocation>
        <location evidence="1">Membrane</location>
        <topology evidence="1">Multi-pass membrane protein</topology>
    </subcellularLocation>
</comment>
<evidence type="ECO:0000256" key="3">
    <source>
        <dbReference type="ARBA" id="ARBA00022989"/>
    </source>
</evidence>
<comment type="caution">
    <text evidence="5">The sequence shown here is derived from an EMBL/GenBank/DDBJ whole genome shotgun (WGS) entry which is preliminary data.</text>
</comment>
<keyword evidence="3" id="KW-1133">Transmembrane helix</keyword>
<name>A0A835XG12_9CHLO</name>
<organism evidence="5 6">
    <name type="scientific">Edaphochlamys debaryana</name>
    <dbReference type="NCBI Taxonomy" id="47281"/>
    <lineage>
        <taxon>Eukaryota</taxon>
        <taxon>Viridiplantae</taxon>
        <taxon>Chlorophyta</taxon>
        <taxon>core chlorophytes</taxon>
        <taxon>Chlorophyceae</taxon>
        <taxon>CS clade</taxon>
        <taxon>Chlamydomonadales</taxon>
        <taxon>Chlamydomonadales incertae sedis</taxon>
        <taxon>Edaphochlamys</taxon>
    </lineage>
</organism>
<protein>
    <submittedName>
        <fullName evidence="5">Uncharacterized protein</fullName>
    </submittedName>
</protein>
<evidence type="ECO:0000313" key="6">
    <source>
        <dbReference type="Proteomes" id="UP000612055"/>
    </source>
</evidence>
<reference evidence="5" key="1">
    <citation type="journal article" date="2020" name="bioRxiv">
        <title>Comparative genomics of Chlamydomonas.</title>
        <authorList>
            <person name="Craig R.J."/>
            <person name="Hasan A.R."/>
            <person name="Ness R.W."/>
            <person name="Keightley P.D."/>
        </authorList>
    </citation>
    <scope>NUCLEOTIDE SEQUENCE</scope>
    <source>
        <strain evidence="5">CCAP 11/70</strain>
    </source>
</reference>
<dbReference type="Pfam" id="PF02466">
    <property type="entry name" value="Tim17"/>
    <property type="match status" value="1"/>
</dbReference>
<keyword evidence="4" id="KW-0472">Membrane</keyword>
<keyword evidence="2" id="KW-0812">Transmembrane</keyword>
<proteinExistence type="predicted"/>
<dbReference type="EMBL" id="JAEHOE010000162">
    <property type="protein sequence ID" value="KAG2483917.1"/>
    <property type="molecule type" value="Genomic_DNA"/>
</dbReference>
<sequence length="270" mass="27595">MAEASSPGNTIRATPLNNVAFVTRTGDEGPSTATARPVAGTQRAAVVPGFGEADAALEQPCTLKGLSSAVAAGVLGYIFGFVPSIFRHRSLKQLGTWHTEGLASTKAFAVMSGVYTTVQCLCERIRQQDDGVNRIIAGAASGAAVAYKSGWLGMLQSGILLGVVSYIFDFGTAPAKAAGLGQGCSSSGCSVSVGRLISCSRAGADGESQQDGDRRVAGRRLHLKLGSAHGPSRLLRGGPAAVLSTPVVMWMGPIVNQGYFTPPALSLGSA</sequence>
<dbReference type="AlphaFoldDB" id="A0A835XG12"/>
<dbReference type="PANTHER" id="PTHR14110:SF18">
    <property type="entry name" value="OUTER ENVELOPE PORE PROTEIN 16-3, CHLOROPLASTIC_MITOCHONDRIAL"/>
    <property type="match status" value="1"/>
</dbReference>
<gene>
    <name evidence="5" type="ORF">HYH03_017238</name>
</gene>
<evidence type="ECO:0000256" key="1">
    <source>
        <dbReference type="ARBA" id="ARBA00004141"/>
    </source>
</evidence>
<dbReference type="OrthoDB" id="1913277at2759"/>
<dbReference type="Proteomes" id="UP000612055">
    <property type="component" value="Unassembled WGS sequence"/>
</dbReference>
<dbReference type="PANTHER" id="PTHR14110">
    <property type="entry name" value="MITOCHONDRIAL IMPORT INNER MEMBRANE TRANSLOCASE SUBUNIT TIM22"/>
    <property type="match status" value="1"/>
</dbReference>
<accession>A0A835XG12</accession>
<evidence type="ECO:0000256" key="2">
    <source>
        <dbReference type="ARBA" id="ARBA00022692"/>
    </source>
</evidence>
<evidence type="ECO:0000313" key="5">
    <source>
        <dbReference type="EMBL" id="KAG2483917.1"/>
    </source>
</evidence>
<keyword evidence="6" id="KW-1185">Reference proteome</keyword>
<dbReference type="InterPro" id="IPR039175">
    <property type="entry name" value="TIM22"/>
</dbReference>
<dbReference type="GO" id="GO:0045039">
    <property type="term" value="P:protein insertion into mitochondrial inner membrane"/>
    <property type="evidence" value="ECO:0007669"/>
    <property type="project" value="InterPro"/>
</dbReference>